<dbReference type="SMART" id="SM00320">
    <property type="entry name" value="WD40"/>
    <property type="match status" value="5"/>
</dbReference>
<proteinExistence type="predicted"/>
<feature type="repeat" description="WD" evidence="3">
    <location>
        <begin position="283"/>
        <end position="316"/>
    </location>
</feature>
<protein>
    <submittedName>
        <fullName evidence="4">Uncharacterized protein</fullName>
    </submittedName>
</protein>
<dbReference type="Proteomes" id="UP000660262">
    <property type="component" value="Unassembled WGS sequence"/>
</dbReference>
<name>A0A830HZC9_9CHLO</name>
<dbReference type="GO" id="GO:0005656">
    <property type="term" value="C:nuclear pre-replicative complex"/>
    <property type="evidence" value="ECO:0007669"/>
    <property type="project" value="TreeGrafter"/>
</dbReference>
<keyword evidence="2" id="KW-0677">Repeat</keyword>
<dbReference type="InterPro" id="IPR001680">
    <property type="entry name" value="WD40_rpt"/>
</dbReference>
<dbReference type="OrthoDB" id="6252103at2759"/>
<dbReference type="SUPFAM" id="SSF50978">
    <property type="entry name" value="WD40 repeat-like"/>
    <property type="match status" value="1"/>
</dbReference>
<dbReference type="InterPro" id="IPR015943">
    <property type="entry name" value="WD40/YVTN_repeat-like_dom_sf"/>
</dbReference>
<dbReference type="GO" id="GO:0006364">
    <property type="term" value="P:rRNA processing"/>
    <property type="evidence" value="ECO:0007669"/>
    <property type="project" value="TreeGrafter"/>
</dbReference>
<dbReference type="InterPro" id="IPR036322">
    <property type="entry name" value="WD40_repeat_dom_sf"/>
</dbReference>
<evidence type="ECO:0000256" key="1">
    <source>
        <dbReference type="ARBA" id="ARBA00022574"/>
    </source>
</evidence>
<dbReference type="PANTHER" id="PTHR18763:SF0">
    <property type="entry name" value="WD REPEAT-CONTAINING PROTEIN 18"/>
    <property type="match status" value="1"/>
</dbReference>
<sequence>MSSHVPLVVYASFTHAHSSSSSSSRNTSASKKTMSAIVFSIGGNALAHFKPVNAITSATSITATQTQLIAIEQTTKGNAQSGATLHHFSHSKPSLVTRSFTPERVTSLASAAPFVIAGGVSGVCFVWDEDDGVLAAAPRCHHRKVNTVAFSPDGALFATGGDDAVVHVWSLAHVLACGAEATPTEAAPLVTFAHHALPVTGAAFGETFPSPDGVLASVSADRCINIHSVHAGQLLRSVRTPAPLTCVCVCACDAVVAAGAEDGAVYVVTLVGSPSDQSGAVRLVGHPGAIRSLAAVPYRGCIVSACAGGTVRVWDVTDAARGEHDPDTVSATSCVSTWTHAANAAATGGSGGGGAVAAEGVECSSVLCMPCPADLRGRLSASRVGTTTDDVTTFAAAIGGDGGGGINSNLQPFEKYSSVQARQNADRILLRIGACDDSD</sequence>
<dbReference type="Gene3D" id="2.130.10.10">
    <property type="entry name" value="YVTN repeat-like/Quinoprotein amine dehydrogenase"/>
    <property type="match status" value="2"/>
</dbReference>
<gene>
    <name evidence="4" type="ORF">PPROV_000893100</name>
</gene>
<dbReference type="AlphaFoldDB" id="A0A830HZC9"/>
<dbReference type="InterPro" id="IPR045227">
    <property type="entry name" value="WDR18/Ipi3/RID3"/>
</dbReference>
<evidence type="ECO:0000256" key="2">
    <source>
        <dbReference type="ARBA" id="ARBA00022737"/>
    </source>
</evidence>
<dbReference type="PROSITE" id="PS50082">
    <property type="entry name" value="WD_REPEATS_2"/>
    <property type="match status" value="2"/>
</dbReference>
<organism evidence="4 5">
    <name type="scientific">Pycnococcus provasolii</name>
    <dbReference type="NCBI Taxonomy" id="41880"/>
    <lineage>
        <taxon>Eukaryota</taxon>
        <taxon>Viridiplantae</taxon>
        <taxon>Chlorophyta</taxon>
        <taxon>Pseudoscourfieldiophyceae</taxon>
        <taxon>Pseudoscourfieldiales</taxon>
        <taxon>Pycnococcaceae</taxon>
        <taxon>Pycnococcus</taxon>
    </lineage>
</organism>
<dbReference type="GO" id="GO:0006261">
    <property type="term" value="P:DNA-templated DNA replication"/>
    <property type="evidence" value="ECO:0007669"/>
    <property type="project" value="TreeGrafter"/>
</dbReference>
<dbReference type="PROSITE" id="PS50294">
    <property type="entry name" value="WD_REPEATS_REGION"/>
    <property type="match status" value="2"/>
</dbReference>
<dbReference type="GO" id="GO:0120330">
    <property type="term" value="C:rixosome complex"/>
    <property type="evidence" value="ECO:0007669"/>
    <property type="project" value="TreeGrafter"/>
</dbReference>
<dbReference type="PANTHER" id="PTHR18763">
    <property type="entry name" value="WD-REPEAT PROTEIN 18"/>
    <property type="match status" value="1"/>
</dbReference>
<feature type="repeat" description="WD" evidence="3">
    <location>
        <begin position="138"/>
        <end position="171"/>
    </location>
</feature>
<comment type="caution">
    <text evidence="4">The sequence shown here is derived from an EMBL/GenBank/DDBJ whole genome shotgun (WGS) entry which is preliminary data.</text>
</comment>
<evidence type="ECO:0000313" key="4">
    <source>
        <dbReference type="EMBL" id="GHP10199.1"/>
    </source>
</evidence>
<dbReference type="Pfam" id="PF00400">
    <property type="entry name" value="WD40"/>
    <property type="match status" value="2"/>
</dbReference>
<evidence type="ECO:0000256" key="3">
    <source>
        <dbReference type="PROSITE-ProRule" id="PRU00221"/>
    </source>
</evidence>
<evidence type="ECO:0000313" key="5">
    <source>
        <dbReference type="Proteomes" id="UP000660262"/>
    </source>
</evidence>
<reference evidence="4" key="1">
    <citation type="submission" date="2020-10" db="EMBL/GenBank/DDBJ databases">
        <title>Unveiling of a novel bifunctional photoreceptor, Dualchrome1, isolated from a cosmopolitan green alga.</title>
        <authorList>
            <person name="Suzuki S."/>
            <person name="Kawachi M."/>
        </authorList>
    </citation>
    <scope>NUCLEOTIDE SEQUENCE</scope>
    <source>
        <strain evidence="4">NIES 2893</strain>
    </source>
</reference>
<accession>A0A830HZC9</accession>
<dbReference type="EMBL" id="BNJQ01000028">
    <property type="protein sequence ID" value="GHP10199.1"/>
    <property type="molecule type" value="Genomic_DNA"/>
</dbReference>
<keyword evidence="1 3" id="KW-0853">WD repeat</keyword>
<keyword evidence="5" id="KW-1185">Reference proteome</keyword>